<dbReference type="HOGENOM" id="CLU_089364_1_0_5"/>
<gene>
    <name evidence="1" type="ordered locus">Meso_0786</name>
</gene>
<dbReference type="AlphaFoldDB" id="Q11K89"/>
<dbReference type="OrthoDB" id="3034735at2"/>
<organism evidence="1">
    <name type="scientific">Chelativorans sp. (strain BNC1)</name>
    <dbReference type="NCBI Taxonomy" id="266779"/>
    <lineage>
        <taxon>Bacteria</taxon>
        <taxon>Pseudomonadati</taxon>
        <taxon>Pseudomonadota</taxon>
        <taxon>Alphaproteobacteria</taxon>
        <taxon>Hyphomicrobiales</taxon>
        <taxon>Phyllobacteriaceae</taxon>
        <taxon>Chelativorans</taxon>
    </lineage>
</organism>
<evidence type="ECO:0000313" key="1">
    <source>
        <dbReference type="EMBL" id="ABG62186.1"/>
    </source>
</evidence>
<sequence>MTGLLGRGALVNWGGVIASGEQDYNAWHSLEHMPERLSVPGFRRGRRAVAVDGTPETLKYFMMYEAVDAEVFVSEPYLARLNDPTPWTQRILSLYLAPSRTVCRVIESRGCGTGGWLATLQWATGSAAVLGETSASALVKKLIEMTGIVGVHVLKGDPKLGQQPTTEKKFRESQGEPDRTVALALLIDGLSLGETQAAMEAALEGLDNATRAACVATLYETQHVLTNADVGRG</sequence>
<dbReference type="EMBL" id="CP000390">
    <property type="protein sequence ID" value="ABG62186.1"/>
    <property type="molecule type" value="Genomic_DNA"/>
</dbReference>
<proteinExistence type="predicted"/>
<reference evidence="1" key="1">
    <citation type="submission" date="2006-06" db="EMBL/GenBank/DDBJ databases">
        <title>Complete sequence of chromosome of Chelativorans sp. BNC1.</title>
        <authorList>
            <consortium name="US DOE Joint Genome Institute"/>
            <person name="Copeland A."/>
            <person name="Lucas S."/>
            <person name="Lapidus A."/>
            <person name="Barry K."/>
            <person name="Detter J.C."/>
            <person name="Glavina del Rio T."/>
            <person name="Hammon N."/>
            <person name="Israni S."/>
            <person name="Dalin E."/>
            <person name="Tice H."/>
            <person name="Pitluck S."/>
            <person name="Chertkov O."/>
            <person name="Brettin T."/>
            <person name="Bruce D."/>
            <person name="Han C."/>
            <person name="Tapia R."/>
            <person name="Gilna P."/>
            <person name="Schmutz J."/>
            <person name="Larimer F."/>
            <person name="Land M."/>
            <person name="Hauser L."/>
            <person name="Kyrpides N."/>
            <person name="Mikhailova N."/>
            <person name="Richardson P."/>
        </authorList>
    </citation>
    <scope>NUCLEOTIDE SEQUENCE</scope>
    <source>
        <strain evidence="1">BNC1</strain>
    </source>
</reference>
<dbReference type="STRING" id="266779.Meso_0786"/>
<name>Q11K89_CHESB</name>
<protein>
    <submittedName>
        <fullName evidence="1">Uncharacterized protein</fullName>
    </submittedName>
</protein>
<dbReference type="eggNOG" id="ENOG5030T65">
    <property type="taxonomic scope" value="Bacteria"/>
</dbReference>
<accession>Q11K89</accession>
<dbReference type="KEGG" id="mes:Meso_0786"/>